<keyword evidence="2" id="KW-0812">Transmembrane</keyword>
<evidence type="ECO:0000313" key="3">
    <source>
        <dbReference type="EMBL" id="LAC26454.1"/>
    </source>
</evidence>
<feature type="region of interest" description="Disordered" evidence="1">
    <location>
        <begin position="1"/>
        <end position="36"/>
    </location>
</feature>
<feature type="transmembrane region" description="Helical" evidence="2">
    <location>
        <begin position="284"/>
        <end position="305"/>
    </location>
</feature>
<feature type="transmembrane region" description="Helical" evidence="2">
    <location>
        <begin position="97"/>
        <end position="118"/>
    </location>
</feature>
<evidence type="ECO:0008006" key="4">
    <source>
        <dbReference type="Google" id="ProtNLM"/>
    </source>
</evidence>
<keyword evidence="2" id="KW-0472">Membrane</keyword>
<evidence type="ECO:0000256" key="1">
    <source>
        <dbReference type="SAM" id="MobiDB-lite"/>
    </source>
</evidence>
<feature type="transmembrane region" description="Helical" evidence="2">
    <location>
        <begin position="73"/>
        <end position="91"/>
    </location>
</feature>
<dbReference type="PANTHER" id="PTHR38568:SF2">
    <property type="entry name" value="DUF445 DOMAIN-CONTAINING PROTEIN"/>
    <property type="match status" value="1"/>
</dbReference>
<proteinExistence type="evidence at transcript level"/>
<organism evidence="3">
    <name type="scientific">Hirondellea gigas</name>
    <dbReference type="NCBI Taxonomy" id="1518452"/>
    <lineage>
        <taxon>Eukaryota</taxon>
        <taxon>Metazoa</taxon>
        <taxon>Ecdysozoa</taxon>
        <taxon>Arthropoda</taxon>
        <taxon>Crustacea</taxon>
        <taxon>Multicrustacea</taxon>
        <taxon>Malacostraca</taxon>
        <taxon>Eumalacostraca</taxon>
        <taxon>Peracarida</taxon>
        <taxon>Amphipoda</taxon>
        <taxon>Amphilochidea</taxon>
        <taxon>Lysianassida</taxon>
        <taxon>Lysianassidira</taxon>
        <taxon>Lysianassoidea</taxon>
        <taxon>Lysianassidae</taxon>
        <taxon>Hirondellea</taxon>
    </lineage>
</organism>
<protein>
    <recommendedName>
        <fullName evidence="4">DUF445 domain-containing protein</fullName>
    </recommendedName>
</protein>
<keyword evidence="2" id="KW-1133">Transmembrane helix</keyword>
<dbReference type="InterPro" id="IPR007383">
    <property type="entry name" value="DUF445"/>
</dbReference>
<name>A0A6A7G7S2_9CRUS</name>
<reference evidence="3" key="1">
    <citation type="submission" date="2017-11" db="EMBL/GenBank/DDBJ databases">
        <title>The sensing device of the deep-sea amphipod.</title>
        <authorList>
            <person name="Kobayashi H."/>
            <person name="Nagahama T."/>
            <person name="Arai W."/>
            <person name="Sasagawa Y."/>
            <person name="Umeda M."/>
            <person name="Hayashi T."/>
            <person name="Nikaido I."/>
            <person name="Watanabe H."/>
            <person name="Oguri K."/>
            <person name="Kitazato H."/>
            <person name="Fujioka K."/>
            <person name="Kido Y."/>
            <person name="Takami H."/>
        </authorList>
    </citation>
    <scope>NUCLEOTIDE SEQUENCE</scope>
    <source>
        <tissue evidence="3">Whole body</tissue>
    </source>
</reference>
<evidence type="ECO:0000256" key="2">
    <source>
        <dbReference type="SAM" id="Phobius"/>
    </source>
</evidence>
<dbReference type="AlphaFoldDB" id="A0A6A7G7S2"/>
<sequence>MAGTGSNTEMDQKADGVHIDIASTSSTTTTKPRSRTIEEPLVVSDSVDSSSYRSQRPTKFEQFRDSWLHKGNIANFISGVIMVIGLIMKLAHAEELAVRYVLSVGLFGFAGGVTNWIAVKMLFDKIPFVYGSGVIPRRFKEIRQTVKNTIMKTFFTEEYLHNYVRDKINDFPLDDKINQLMSNPRTHKILEKKLKETLEKPEVTMLLMMMSLQPANLIPMLTPFIISFGKEMGPMLKDEFLGESSFLNIEAIRSEIDQLMESRLELLTAPMVKELMEDVMRSHLSWLIIWGNIFGALIGFLSALAKIP</sequence>
<dbReference type="EMBL" id="IACT01007336">
    <property type="protein sequence ID" value="LAC26454.1"/>
    <property type="molecule type" value="mRNA"/>
</dbReference>
<accession>A0A6A7G7S2</accession>
<dbReference type="PANTHER" id="PTHR38568">
    <property type="entry name" value="DUF445 DOMAIN-CONTAINING PROTEIN-RELATED"/>
    <property type="match status" value="1"/>
</dbReference>
<dbReference type="Pfam" id="PF04286">
    <property type="entry name" value="DUF445"/>
    <property type="match status" value="1"/>
</dbReference>